<name>A0ABV9T5M0_9BACT</name>
<dbReference type="Proteomes" id="UP001595818">
    <property type="component" value="Unassembled WGS sequence"/>
</dbReference>
<accession>A0ABV9T5M0</accession>
<dbReference type="InterPro" id="IPR025381">
    <property type="entry name" value="DUF4296"/>
</dbReference>
<sequence length="112" mass="12982">MKKYLILFSCLLLALSCGRNRPPEGILTEDEMVSILVDIHMAEGFVQSLSIPYDSSKKLYPVLEKEIFEKYEITDSTYIASLKYYLRDAAKMEAFYERTIDSLAVREKRAQQ</sequence>
<keyword evidence="3" id="KW-1185">Reference proteome</keyword>
<reference evidence="3" key="1">
    <citation type="journal article" date="2019" name="Int. J. Syst. Evol. Microbiol.">
        <title>The Global Catalogue of Microorganisms (GCM) 10K type strain sequencing project: providing services to taxonomists for standard genome sequencing and annotation.</title>
        <authorList>
            <consortium name="The Broad Institute Genomics Platform"/>
            <consortium name="The Broad Institute Genome Sequencing Center for Infectious Disease"/>
            <person name="Wu L."/>
            <person name="Ma J."/>
        </authorList>
    </citation>
    <scope>NUCLEOTIDE SEQUENCE [LARGE SCALE GENOMIC DNA]</scope>
    <source>
        <strain evidence="3">CGMCC 4.7466</strain>
    </source>
</reference>
<organism evidence="2 3">
    <name type="scientific">Negadavirga shengliensis</name>
    <dbReference type="NCBI Taxonomy" id="1389218"/>
    <lineage>
        <taxon>Bacteria</taxon>
        <taxon>Pseudomonadati</taxon>
        <taxon>Bacteroidota</taxon>
        <taxon>Cytophagia</taxon>
        <taxon>Cytophagales</taxon>
        <taxon>Cyclobacteriaceae</taxon>
        <taxon>Negadavirga</taxon>
    </lineage>
</organism>
<evidence type="ECO:0000259" key="1">
    <source>
        <dbReference type="Pfam" id="PF14129"/>
    </source>
</evidence>
<proteinExistence type="predicted"/>
<protein>
    <submittedName>
        <fullName evidence="2">DUF4296 domain-containing protein</fullName>
    </submittedName>
</protein>
<dbReference type="RefSeq" id="WP_377066902.1">
    <property type="nucleotide sequence ID" value="NZ_JBHSJJ010000012.1"/>
</dbReference>
<gene>
    <name evidence="2" type="ORF">ACFPFU_18720</name>
</gene>
<comment type="caution">
    <text evidence="2">The sequence shown here is derived from an EMBL/GenBank/DDBJ whole genome shotgun (WGS) entry which is preliminary data.</text>
</comment>
<evidence type="ECO:0000313" key="3">
    <source>
        <dbReference type="Proteomes" id="UP001595818"/>
    </source>
</evidence>
<evidence type="ECO:0000313" key="2">
    <source>
        <dbReference type="EMBL" id="MFC4873743.1"/>
    </source>
</evidence>
<dbReference type="PROSITE" id="PS51257">
    <property type="entry name" value="PROKAR_LIPOPROTEIN"/>
    <property type="match status" value="1"/>
</dbReference>
<feature type="domain" description="DUF4296" evidence="1">
    <location>
        <begin position="23"/>
        <end position="108"/>
    </location>
</feature>
<dbReference type="EMBL" id="JBHSJJ010000012">
    <property type="protein sequence ID" value="MFC4873743.1"/>
    <property type="molecule type" value="Genomic_DNA"/>
</dbReference>
<dbReference type="Pfam" id="PF14129">
    <property type="entry name" value="DUF4296"/>
    <property type="match status" value="1"/>
</dbReference>